<dbReference type="Gene3D" id="3.10.450.50">
    <property type="match status" value="1"/>
</dbReference>
<evidence type="ECO:0000259" key="1">
    <source>
        <dbReference type="Pfam" id="PF13577"/>
    </source>
</evidence>
<evidence type="ECO:0000313" key="3">
    <source>
        <dbReference type="Proteomes" id="UP001055111"/>
    </source>
</evidence>
<dbReference type="RefSeq" id="WP_238211681.1">
    <property type="nucleotide sequence ID" value="NZ_BPUS01000003.1"/>
</dbReference>
<dbReference type="Proteomes" id="UP001055111">
    <property type="component" value="Unassembled WGS sequence"/>
</dbReference>
<comment type="caution">
    <text evidence="2">The sequence shown here is derived from an EMBL/GenBank/DDBJ whole genome shotgun (WGS) entry which is preliminary data.</text>
</comment>
<accession>A0AA37I9M4</accession>
<reference evidence="2" key="1">
    <citation type="submission" date="2022-09" db="EMBL/GenBank/DDBJ databases">
        <title>Isolation and characterization of 3-chlorobenzoate degrading bacteria from soils in Shizuoka.</title>
        <authorList>
            <person name="Ifat A."/>
            <person name="Ogawa N."/>
            <person name="Kimbara K."/>
            <person name="Moriuchi R."/>
            <person name="Dohra H."/>
            <person name="Shintani M."/>
        </authorList>
    </citation>
    <scope>NUCLEOTIDE SEQUENCE</scope>
    <source>
        <strain evidence="2">19CS4-2</strain>
    </source>
</reference>
<dbReference type="InterPro" id="IPR032710">
    <property type="entry name" value="NTF2-like_dom_sf"/>
</dbReference>
<dbReference type="InterPro" id="IPR037401">
    <property type="entry name" value="SnoaL-like"/>
</dbReference>
<feature type="domain" description="SnoaL-like" evidence="1">
    <location>
        <begin position="14"/>
        <end position="144"/>
    </location>
</feature>
<protein>
    <submittedName>
        <fullName evidence="2">SnoaL-like domain-containing protein</fullName>
    </submittedName>
</protein>
<evidence type="ECO:0000313" key="2">
    <source>
        <dbReference type="EMBL" id="GJH25144.1"/>
    </source>
</evidence>
<sequence length="161" mass="18064">MSTSTAISADVRFGIMDLYAEYTAALDEARYQDWADCFSTHAEYRLTTKENHERGLPIAIIFCDGKGMIDDRAFTTSETTISQPRALRHIVSGIKVRADGEGYRVRADFLILQTMLDRMTEVVMSGCYIDRVVVDAGRFLFESRVCVTDTLLYPTSVVAPV</sequence>
<organism evidence="2 3">
    <name type="scientific">Caballeronia novacaledonica</name>
    <dbReference type="NCBI Taxonomy" id="1544861"/>
    <lineage>
        <taxon>Bacteria</taxon>
        <taxon>Pseudomonadati</taxon>
        <taxon>Pseudomonadota</taxon>
        <taxon>Betaproteobacteria</taxon>
        <taxon>Burkholderiales</taxon>
        <taxon>Burkholderiaceae</taxon>
        <taxon>Caballeronia</taxon>
    </lineage>
</organism>
<dbReference type="Pfam" id="PF13577">
    <property type="entry name" value="SnoaL_4"/>
    <property type="match status" value="1"/>
</dbReference>
<dbReference type="SUPFAM" id="SSF54427">
    <property type="entry name" value="NTF2-like"/>
    <property type="match status" value="1"/>
</dbReference>
<gene>
    <name evidence="2" type="ORF">CBA19CS42_11530</name>
</gene>
<proteinExistence type="predicted"/>
<name>A0AA37I9M4_9BURK</name>
<dbReference type="AlphaFoldDB" id="A0AA37I9M4"/>
<dbReference type="EMBL" id="BPUS01000003">
    <property type="protein sequence ID" value="GJH25144.1"/>
    <property type="molecule type" value="Genomic_DNA"/>
</dbReference>